<keyword evidence="5" id="KW-0511">Multifunctional enzyme</keyword>
<dbReference type="PANTHER" id="PTHR43775:SF37">
    <property type="entry name" value="SI:DKEY-61P9.11"/>
    <property type="match status" value="1"/>
</dbReference>
<dbReference type="InterPro" id="IPR036736">
    <property type="entry name" value="ACP-like_sf"/>
</dbReference>
<feature type="active site" description="Proton acceptor; for dehydratase activity" evidence="8">
    <location>
        <position position="2294"/>
    </location>
</feature>
<sequence length="3331" mass="341017">MRRLRELAAARLGIDAASIDPAERLQRHGLTSLLAAGLVADIAALTGRALPPTLVWDHPTLQRLAAWLAGAATQEGPAPVRPLPADDPIAITGLACRLPGADSPAAFWSMLLSGMDAVGEVPADRWDAATLTDPDPDAPGRMRTSRGGFLQDVAGFDAGFFGLSPREAAQADPQQRLALELAWEALEDAGIRASRLNGARAGVFMGAMWSDYARLLADPAGIAAHTATGQDTSIISARIAHAFGLMGPALTVNTACSSALVAVHQACRSIRAGESTLALAGGVHLVLSPESSIAMTKFGAMAPDGRCKAFDAGADGYVRGEGGAILVLEPLSAARAAGRRIFAVIRGGAINNDGPSNGLTAPNPVAQRAMLRDALADSALAPQDVDYVEAHGTGTALGDPIEANALAAVLGQGRAADRPLRIGSVKTNIGHLEAAAGAAGLAKLALALRHRHIPRSLHFQRANPAIDMAGITIQSEATPWPARADGRAIGGVSSFGFGGTNAHLLLEAPPPEPMAGAPPVFVFAGNGAAWPGMARGLMAAPAFADSLRASDTVLQALGFTASVIDILGDARVETVELGQPAHAAYQIALADLLVSHGIRPAAVIGHSLGEVAAACVAGVLTREDALRLAMTRSALQAGCAGQGAMAVAASTVERVRPLLPRDVEIAGENGPATTVLSGPPAAIEAAMAALDAAGITAMPVRVPVAYHSAQMDPLVPRLVASMATLCPRRGAIPFVSTVTGALLPGEALDAAYWGRNLRQPVLFRQGIAALAAQGHRHFVELGPHPLLALPIRQAVPDAAVTAPLRRGAADAAALLAAIGTTRQGQRPRHLLVLSARSAAALDALARRWADHLAASPATAFPDLCHTALAGRDRFAHRLALHAADADEACRLLRSGNLRRGVVPPGTTIGFDGRRADGEDWPSFLDRCAAAFVAGADIDAEAFEFGEPWRITDAPTYPFERERHWLPRPASYLSYALKWRPLPLPSLALPAPRLAAPRPDEGLEAEATVFAAQALAATPIVAPAHRALAARLASWSPRPALRAEDSPAAALLRRVGGALPDILAGRTTALDALFSGGDLEAAAAVYAAPPFAAAQQAVAEAVAQHASGRPIRLLEIGAGTGALTAALLPHLPSGSEVTLTDVTPAFLAALRRRFGHGIATALFDLDRPEGVDGPFDVIVAANAVHAASRLRPALAALQARLAPGGLLALAELSRAPRWVDLVFGVTEGWWRFTGDPLRPAHALLGGEAWQAALVEAGFGPVAALPDGDAHLLVLARRPHAVPRFQRHGDAALATALGVVDAPDADGALWCPDPAAMPARIVEEAEALAALGNPLTLLARPGLAGAAAIGAVRGIALDRPGSVAAIIELADDQPATLSGLGAMIGTARGEFRAAEGQVAMARLVRSEPGRTAFRPDPEALHVIAGGTGRLGLALAHFLSQQGARHLLLVGRRAVDPASLPPGARHLALDLTAADAPARLAAALDRRPGLVVHAAGLADGPAEAVMAAKLAVARTLAAAIPRPDGLLLFSSAAGIWGVRDRVAYAAANRALDAWAAEARAGGLPATSVAFGRFTEKGLLTPAEDAALDAAGMLAMAPPDAFAAALEALGAGEALRIVARIDWPRFAASYATRRDAALFAELLPHIVPTAAPVAEARRPPAQLDRNGLAALVAELLGHADAGRLDPEAGLFEQGLDSLLAVALRRRIEDAAGIPIPAALLFAQPSIAKLADWLAGQARSVPSAPATAGTQGDTIAIIGLAGRFPGGAEDPDALLAQLLAGQDSVRALPPGRPGAPHRAGWLDGIDLFDAAFFGIAPRDAAAMDPQQRLLLEAAWHALESAGIAPDSVKGGRVGVFLGATGSDYAALARRQAGTLDALSLTGQPSNTLAGRIAYQLGLHGPALVVDTACSSSLVALHLAVQSLRRGEAELALAGGVNLILAPEGSAMLTRAGLLSPSGRCATFDAGADGYVRAEAAGIAVLKPLARAEADGDRVLAVIRGSAVNHDGRSSSFTAPNGAAQEAVIRAALADAGLEPAAIDYVEAHGTGTALGDPVEMDALAAVFGGRATPLTIGALKASIGHAEAAAGIAGLAKVTAMLGTGRIPPQLHFHRANPHASAMAALHVPVVAERFDRPQARAGLSAFGASGTNAHLVLEAPPPPAPPQGDGAARLLLSAATPEALEQLREAVLAQLQAGAIAFEDACHTAWMGRARLRHWLVADSPAALAMATVQQGSPPEFPLPRGRRVALPRTPFSPRRHWLAEAAADAAWQPPAPRLSARSGEAVSAFRLDRASPWLADHAVEGAVLLPATAFLAFAFSSGVSALQDVTLLRPLAIPDGGIEVQFVQAPDGDVSLHADLPEGWAMTASARQGGAGGAVPAAPSDAATAEDGAILADELDRRGFRFGPLYRRIATLTREDGAAEAALLPAEALDPMLLDAAIQTLTALLPMEDQPWLPQRIEAAWCEAPPEGRLRARARLHSLEDGAATGDAAILRADGAVVAMLRGITLRRPAATPGAWQHDIAWRPAAEPAQPLRGRWHAIGPGAEVLATSSADEVGNDPLPACDGIIDLRPLTATDPAACIAAVAALVRDAAAFTPPPQLVLVSRGASTAPPVAPGPVPASAVLGGLLGSIAAEHPALRCRWIDLDPAEAALPPDLGGSPGRFALRHGLLLSPELQRAPPAAEAPERLTPALDHALTALRRLPVTPRAPGPGEVTIAIDAAGLNFKDTLVALGRAPGDDASLGLEASGRVLAVGPGVAGLAVGDAVIAFAPGLLAGEALVPAHRIVPRPAWLDAEAAATLPVAYLTAWRGLHDIAGISPGQRVLVHAGAGGVGAAAIALARQAGARVFATASAGKRQAALAAGAEAVADSRSTGFAAEARRWAGAEGFDIVLHALSPAMAAASAALLRSGGVFLEIGSAAPPAAPHPIRHVSYDLEAPIAADRGWFADRMGRVLALLKDGALPLPRRSVLPMALAEDAFQALAQGRAIGKLVLAPPRQPAISGTWLVTGAGTVGTAIADWLAAQGATRIVLASRSAPAGRHEATSIDVAAPEALRRLIAALPGLRGIVHAAGVVRDGMLATLSSTDIGDTLAAKLDGARHLDALTRHLPLDHFILVSSTAASLEAPGQAAYAATNAWLDRLAAARRAEGMPGLSVAFGPWAGGMFAALPAAQRNRLEGQGLRPMAPRRAAAAMGQAIGSGAVHRLVMDRVAPRQPAPSADLRAALQAAPAEERAALLQAALAQRVLATLGLPPGTDLAPSRALRDLGLDSLLSVSLRNELAASLSLDLPSTLLFDHPTLAALTDHLLGALGFNDLEAMDEAELAALLAQELGAPA</sequence>
<dbReference type="GO" id="GO:0071770">
    <property type="term" value="P:DIM/DIP cell wall layer assembly"/>
    <property type="evidence" value="ECO:0007669"/>
    <property type="project" value="TreeGrafter"/>
</dbReference>
<name>A0A6M1LHU2_9PROT</name>
<evidence type="ECO:0000259" key="9">
    <source>
        <dbReference type="PROSITE" id="PS50075"/>
    </source>
</evidence>
<dbReference type="SUPFAM" id="SSF55048">
    <property type="entry name" value="Probable ACP-binding domain of malonyl-CoA ACP transacylase"/>
    <property type="match status" value="1"/>
</dbReference>
<dbReference type="SMART" id="SM00829">
    <property type="entry name" value="PKS_ER"/>
    <property type="match status" value="1"/>
</dbReference>
<dbReference type="InterPro" id="IPR001227">
    <property type="entry name" value="Ac_transferase_dom_sf"/>
</dbReference>
<dbReference type="InterPro" id="IPR049551">
    <property type="entry name" value="PKS_DH_C"/>
</dbReference>
<keyword evidence="4" id="KW-0521">NADP</keyword>
<dbReference type="InterPro" id="IPR032821">
    <property type="entry name" value="PKS_assoc"/>
</dbReference>
<dbReference type="Pfam" id="PF02801">
    <property type="entry name" value="Ketoacyl-synt_C"/>
    <property type="match status" value="2"/>
</dbReference>
<dbReference type="Gene3D" id="3.40.366.10">
    <property type="entry name" value="Malonyl-Coenzyme A Acyl Carrier Protein, domain 2"/>
    <property type="match status" value="1"/>
</dbReference>
<dbReference type="InterPro" id="IPR050091">
    <property type="entry name" value="PKS_NRPS_Biosynth_Enz"/>
</dbReference>
<evidence type="ECO:0000256" key="7">
    <source>
        <dbReference type="ARBA" id="ARBA00054155"/>
    </source>
</evidence>
<dbReference type="Gene3D" id="3.40.50.720">
    <property type="entry name" value="NAD(P)-binding Rossmann-like Domain"/>
    <property type="match status" value="4"/>
</dbReference>
<feature type="domain" description="Ketosynthase family 3 (KS3)" evidence="10">
    <location>
        <begin position="1747"/>
        <end position="2151"/>
    </location>
</feature>
<dbReference type="PROSITE" id="PS00606">
    <property type="entry name" value="KS3_1"/>
    <property type="match status" value="2"/>
</dbReference>
<dbReference type="Gene3D" id="3.10.129.110">
    <property type="entry name" value="Polyketide synthase dehydratase"/>
    <property type="match status" value="1"/>
</dbReference>
<keyword evidence="13" id="KW-1185">Reference proteome</keyword>
<reference evidence="12 13" key="1">
    <citation type="submission" date="2020-02" db="EMBL/GenBank/DDBJ databases">
        <authorList>
            <person name="Kim H.M."/>
            <person name="Jeon C.O."/>
        </authorList>
    </citation>
    <scope>NUCLEOTIDE SEQUENCE [LARGE SCALE GENOMIC DNA]</scope>
    <source>
        <strain evidence="12 13">PeD5</strain>
    </source>
</reference>
<feature type="domain" description="Ketosynthase family 3 (KS3)" evidence="10">
    <location>
        <begin position="86"/>
        <end position="508"/>
    </location>
</feature>
<evidence type="ECO:0000259" key="10">
    <source>
        <dbReference type="PROSITE" id="PS52004"/>
    </source>
</evidence>
<dbReference type="GO" id="GO:0004312">
    <property type="term" value="F:fatty acid synthase activity"/>
    <property type="evidence" value="ECO:0007669"/>
    <property type="project" value="TreeGrafter"/>
</dbReference>
<dbReference type="SMART" id="SM01294">
    <property type="entry name" value="PKS_PP_betabranch"/>
    <property type="match status" value="2"/>
</dbReference>
<evidence type="ECO:0000256" key="1">
    <source>
        <dbReference type="ARBA" id="ARBA00022450"/>
    </source>
</evidence>
<dbReference type="Pfam" id="PF08242">
    <property type="entry name" value="Methyltransf_12"/>
    <property type="match status" value="1"/>
</dbReference>
<dbReference type="InterPro" id="IPR014030">
    <property type="entry name" value="Ketoacyl_synth_N"/>
</dbReference>
<dbReference type="InterPro" id="IPR036291">
    <property type="entry name" value="NAD(P)-bd_dom_sf"/>
</dbReference>
<dbReference type="InterPro" id="IPR014043">
    <property type="entry name" value="Acyl_transferase_dom"/>
</dbReference>
<dbReference type="SUPFAM" id="SSF53901">
    <property type="entry name" value="Thiolase-like"/>
    <property type="match status" value="2"/>
</dbReference>
<dbReference type="SUPFAM" id="SSF51735">
    <property type="entry name" value="NAD(P)-binding Rossmann-fold domains"/>
    <property type="match status" value="4"/>
</dbReference>
<dbReference type="GO" id="GO:0031177">
    <property type="term" value="F:phosphopantetheine binding"/>
    <property type="evidence" value="ECO:0007669"/>
    <property type="project" value="InterPro"/>
</dbReference>
<dbReference type="Pfam" id="PF21089">
    <property type="entry name" value="PKS_DH_N"/>
    <property type="match status" value="1"/>
</dbReference>
<dbReference type="Proteomes" id="UP000475385">
    <property type="component" value="Unassembled WGS sequence"/>
</dbReference>
<dbReference type="InterPro" id="IPR016039">
    <property type="entry name" value="Thiolase-like"/>
</dbReference>
<dbReference type="PROSITE" id="PS50075">
    <property type="entry name" value="CARRIER"/>
    <property type="match status" value="3"/>
</dbReference>
<dbReference type="GO" id="GO:0016491">
    <property type="term" value="F:oxidoreductase activity"/>
    <property type="evidence" value="ECO:0007669"/>
    <property type="project" value="InterPro"/>
</dbReference>
<keyword evidence="1" id="KW-0596">Phosphopantetheine</keyword>
<dbReference type="FunFam" id="3.40.47.10:FF:000019">
    <property type="entry name" value="Polyketide synthase type I"/>
    <property type="match status" value="1"/>
</dbReference>
<dbReference type="InterPro" id="IPR029063">
    <property type="entry name" value="SAM-dependent_MTases_sf"/>
</dbReference>
<dbReference type="GO" id="GO:0005886">
    <property type="term" value="C:plasma membrane"/>
    <property type="evidence" value="ECO:0007669"/>
    <property type="project" value="TreeGrafter"/>
</dbReference>
<organism evidence="12 13">
    <name type="scientific">Falsiroseomonas algicola</name>
    <dbReference type="NCBI Taxonomy" id="2716930"/>
    <lineage>
        <taxon>Bacteria</taxon>
        <taxon>Pseudomonadati</taxon>
        <taxon>Pseudomonadota</taxon>
        <taxon>Alphaproteobacteria</taxon>
        <taxon>Acetobacterales</taxon>
        <taxon>Roseomonadaceae</taxon>
        <taxon>Falsiroseomonas</taxon>
    </lineage>
</organism>
<dbReference type="CDD" id="cd00833">
    <property type="entry name" value="PKS"/>
    <property type="match status" value="2"/>
</dbReference>
<dbReference type="InterPro" id="IPR013217">
    <property type="entry name" value="Methyltransf_12"/>
</dbReference>
<dbReference type="Pfam" id="PF08659">
    <property type="entry name" value="KR"/>
    <property type="match status" value="2"/>
</dbReference>
<accession>A0A6M1LHU2</accession>
<evidence type="ECO:0000256" key="4">
    <source>
        <dbReference type="ARBA" id="ARBA00022857"/>
    </source>
</evidence>
<evidence type="ECO:0000256" key="2">
    <source>
        <dbReference type="ARBA" id="ARBA00022553"/>
    </source>
</evidence>
<dbReference type="InterPro" id="IPR018201">
    <property type="entry name" value="Ketoacyl_synth_AS"/>
</dbReference>
<dbReference type="InterPro" id="IPR020806">
    <property type="entry name" value="PKS_PP-bd"/>
</dbReference>
<evidence type="ECO:0000256" key="8">
    <source>
        <dbReference type="PROSITE-ProRule" id="PRU01363"/>
    </source>
</evidence>
<dbReference type="CDD" id="cd05195">
    <property type="entry name" value="enoyl_red"/>
    <property type="match status" value="1"/>
</dbReference>
<dbReference type="GO" id="GO:0004315">
    <property type="term" value="F:3-oxoacyl-[acyl-carrier-protein] synthase activity"/>
    <property type="evidence" value="ECO:0007669"/>
    <property type="project" value="InterPro"/>
</dbReference>
<dbReference type="Pfam" id="PF00109">
    <property type="entry name" value="ketoacyl-synt"/>
    <property type="match status" value="2"/>
</dbReference>
<dbReference type="InterPro" id="IPR049900">
    <property type="entry name" value="PKS_mFAS_DH"/>
</dbReference>
<dbReference type="SUPFAM" id="SSF50129">
    <property type="entry name" value="GroES-like"/>
    <property type="match status" value="1"/>
</dbReference>
<dbReference type="Pfam" id="PF00698">
    <property type="entry name" value="Acyl_transf_1"/>
    <property type="match status" value="1"/>
</dbReference>
<evidence type="ECO:0000313" key="12">
    <source>
        <dbReference type="EMBL" id="NGM19915.1"/>
    </source>
</evidence>
<dbReference type="Pfam" id="PF14765">
    <property type="entry name" value="PS-DH"/>
    <property type="match status" value="1"/>
</dbReference>
<feature type="active site" description="Proton donor; for dehydratase activity" evidence="8">
    <location>
        <position position="2432"/>
    </location>
</feature>
<dbReference type="Pfam" id="PF00550">
    <property type="entry name" value="PP-binding"/>
    <property type="match status" value="3"/>
</dbReference>
<keyword evidence="3" id="KW-0808">Transferase</keyword>
<feature type="region of interest" description="C-terminal hotdog fold" evidence="8">
    <location>
        <begin position="2383"/>
        <end position="2512"/>
    </location>
</feature>
<dbReference type="SMART" id="SM00822">
    <property type="entry name" value="PKS_KR"/>
    <property type="match status" value="2"/>
</dbReference>
<dbReference type="Pfam" id="PF13602">
    <property type="entry name" value="ADH_zinc_N_2"/>
    <property type="match status" value="1"/>
</dbReference>
<dbReference type="Pfam" id="PF16197">
    <property type="entry name" value="KAsynt_C_assoc"/>
    <property type="match status" value="1"/>
</dbReference>
<evidence type="ECO:0000256" key="3">
    <source>
        <dbReference type="ARBA" id="ARBA00022679"/>
    </source>
</evidence>
<dbReference type="SUPFAM" id="SSF53335">
    <property type="entry name" value="S-adenosyl-L-methionine-dependent methyltransferases"/>
    <property type="match status" value="1"/>
</dbReference>
<dbReference type="SMART" id="SM00826">
    <property type="entry name" value="PKS_DH"/>
    <property type="match status" value="1"/>
</dbReference>
<keyword evidence="6 12" id="KW-0012">Acyltransferase</keyword>
<evidence type="ECO:0000313" key="13">
    <source>
        <dbReference type="Proteomes" id="UP000475385"/>
    </source>
</evidence>
<evidence type="ECO:0000256" key="5">
    <source>
        <dbReference type="ARBA" id="ARBA00023268"/>
    </source>
</evidence>
<dbReference type="InterPro" id="IPR049552">
    <property type="entry name" value="PKS_DH_N"/>
</dbReference>
<dbReference type="Gene3D" id="3.30.70.3290">
    <property type="match status" value="1"/>
</dbReference>
<evidence type="ECO:0000259" key="11">
    <source>
        <dbReference type="PROSITE" id="PS52019"/>
    </source>
</evidence>
<comment type="caution">
    <text evidence="12">The sequence shown here is derived from an EMBL/GenBank/DDBJ whole genome shotgun (WGS) entry which is preliminary data.</text>
</comment>
<dbReference type="GO" id="GO:0006633">
    <property type="term" value="P:fatty acid biosynthetic process"/>
    <property type="evidence" value="ECO:0007669"/>
    <property type="project" value="InterPro"/>
</dbReference>
<feature type="domain" description="Carrier" evidence="9">
    <location>
        <begin position="1658"/>
        <end position="1733"/>
    </location>
</feature>
<dbReference type="Gene3D" id="3.40.47.10">
    <property type="match status" value="2"/>
</dbReference>
<dbReference type="Gene3D" id="3.90.180.10">
    <property type="entry name" value="Medium-chain alcohol dehydrogenases, catalytic domain"/>
    <property type="match status" value="1"/>
</dbReference>
<dbReference type="InterPro" id="IPR020843">
    <property type="entry name" value="ER"/>
</dbReference>
<evidence type="ECO:0000256" key="6">
    <source>
        <dbReference type="ARBA" id="ARBA00023315"/>
    </source>
</evidence>
<dbReference type="InterPro" id="IPR016035">
    <property type="entry name" value="Acyl_Trfase/lysoPLipase"/>
</dbReference>
<reference evidence="12 13" key="2">
    <citation type="submission" date="2020-03" db="EMBL/GenBank/DDBJ databases">
        <title>Roseomonas stagni sp. nov., isolated from pond water in Japan.</title>
        <authorList>
            <person name="Furuhata K."/>
            <person name="Miyamoto H."/>
            <person name="Goto K."/>
        </authorList>
    </citation>
    <scope>NUCLEOTIDE SEQUENCE [LARGE SCALE GENOMIC DNA]</scope>
    <source>
        <strain evidence="12 13">PeD5</strain>
    </source>
</reference>
<gene>
    <name evidence="12" type="ORF">G3576_07795</name>
</gene>
<feature type="domain" description="Carrier" evidence="9">
    <location>
        <begin position="3228"/>
        <end position="3306"/>
    </location>
</feature>
<dbReference type="SMART" id="SM00823">
    <property type="entry name" value="PKS_PP"/>
    <property type="match status" value="3"/>
</dbReference>
<dbReference type="CDD" id="cd02440">
    <property type="entry name" value="AdoMet_MTases"/>
    <property type="match status" value="1"/>
</dbReference>
<dbReference type="InterPro" id="IPR011032">
    <property type="entry name" value="GroES-like_sf"/>
</dbReference>
<feature type="domain" description="PKS/mFAS DH" evidence="11">
    <location>
        <begin position="2253"/>
        <end position="2512"/>
    </location>
</feature>
<dbReference type="SMART" id="SM00827">
    <property type="entry name" value="PKS_AT"/>
    <property type="match status" value="1"/>
</dbReference>
<dbReference type="InterPro" id="IPR009081">
    <property type="entry name" value="PP-bd_ACP"/>
</dbReference>
<proteinExistence type="predicted"/>
<dbReference type="SMART" id="SM00825">
    <property type="entry name" value="PKS_KS"/>
    <property type="match status" value="2"/>
</dbReference>
<dbReference type="PANTHER" id="PTHR43775">
    <property type="entry name" value="FATTY ACID SYNTHASE"/>
    <property type="match status" value="1"/>
</dbReference>
<dbReference type="SUPFAM" id="SSF47336">
    <property type="entry name" value="ACP-like"/>
    <property type="match status" value="3"/>
</dbReference>
<dbReference type="GO" id="GO:0005737">
    <property type="term" value="C:cytoplasm"/>
    <property type="evidence" value="ECO:0007669"/>
    <property type="project" value="TreeGrafter"/>
</dbReference>
<feature type="region of interest" description="N-terminal hotdog fold" evidence="8">
    <location>
        <begin position="2253"/>
        <end position="2372"/>
    </location>
</feature>
<feature type="domain" description="Carrier" evidence="9">
    <location>
        <begin position="1"/>
        <end position="72"/>
    </location>
</feature>
<dbReference type="Gene3D" id="1.10.1200.10">
    <property type="entry name" value="ACP-like"/>
    <property type="match status" value="3"/>
</dbReference>
<keyword evidence="2" id="KW-0597">Phosphoprotein</keyword>
<comment type="function">
    <text evidence="7">Involved in production of the polyketide antibiotic thailandamide.</text>
</comment>
<dbReference type="InterPro" id="IPR020807">
    <property type="entry name" value="PKS_DH"/>
</dbReference>
<protein>
    <submittedName>
        <fullName evidence="12">Acyltransferase domain-containing protein</fullName>
    </submittedName>
</protein>
<dbReference type="Pfam" id="PF22621">
    <property type="entry name" value="CurL-like_PKS_C"/>
    <property type="match status" value="1"/>
</dbReference>
<dbReference type="InterPro" id="IPR013154">
    <property type="entry name" value="ADH-like_N"/>
</dbReference>
<dbReference type="SUPFAM" id="SSF52151">
    <property type="entry name" value="FabD/lysophospholipase-like"/>
    <property type="match status" value="1"/>
</dbReference>
<dbReference type="PROSITE" id="PS52019">
    <property type="entry name" value="PKS_MFAS_DH"/>
    <property type="match status" value="1"/>
</dbReference>
<dbReference type="Pfam" id="PF08240">
    <property type="entry name" value="ADH_N"/>
    <property type="match status" value="1"/>
</dbReference>
<dbReference type="RefSeq" id="WP_164693791.1">
    <property type="nucleotide sequence ID" value="NZ_JAAIKB010000002.1"/>
</dbReference>
<dbReference type="InterPro" id="IPR057326">
    <property type="entry name" value="KR_dom"/>
</dbReference>
<dbReference type="InterPro" id="IPR016036">
    <property type="entry name" value="Malonyl_transacylase_ACP-bd"/>
</dbReference>
<dbReference type="InterPro" id="IPR013968">
    <property type="entry name" value="PKS_KR"/>
</dbReference>
<dbReference type="InterPro" id="IPR020841">
    <property type="entry name" value="PKS_Beta-ketoAc_synthase_dom"/>
</dbReference>
<dbReference type="PROSITE" id="PS52004">
    <property type="entry name" value="KS3_2"/>
    <property type="match status" value="2"/>
</dbReference>
<dbReference type="EMBL" id="JAAIKB010000002">
    <property type="protein sequence ID" value="NGM19915.1"/>
    <property type="molecule type" value="Genomic_DNA"/>
</dbReference>
<dbReference type="InterPro" id="IPR014031">
    <property type="entry name" value="Ketoacyl_synth_C"/>
</dbReference>
<dbReference type="Gene3D" id="3.40.50.150">
    <property type="entry name" value="Vaccinia Virus protein VP39"/>
    <property type="match status" value="1"/>
</dbReference>
<dbReference type="InterPro" id="IPR042104">
    <property type="entry name" value="PKS_dehydratase_sf"/>
</dbReference>